<evidence type="ECO:0000256" key="3">
    <source>
        <dbReference type="ARBA" id="ARBA00012895"/>
    </source>
</evidence>
<dbReference type="GO" id="GO:0005737">
    <property type="term" value="C:cytoplasm"/>
    <property type="evidence" value="ECO:0007669"/>
    <property type="project" value="TreeGrafter"/>
</dbReference>
<dbReference type="Pfam" id="PF00521">
    <property type="entry name" value="DNA_topoisoIV"/>
    <property type="match status" value="1"/>
</dbReference>
<dbReference type="PROSITE" id="PS52040">
    <property type="entry name" value="TOPO_IIA"/>
    <property type="match status" value="1"/>
</dbReference>
<accession>K1UDC4</accession>
<evidence type="ECO:0000256" key="2">
    <source>
        <dbReference type="ARBA" id="ARBA00008263"/>
    </source>
</evidence>
<comment type="similarity">
    <text evidence="2">Belongs to the type II topoisomerase GyrA/ParC subunit family.</text>
</comment>
<dbReference type="GO" id="GO:0009330">
    <property type="term" value="C:DNA topoisomerase type II (double strand cut, ATP-hydrolyzing) complex"/>
    <property type="evidence" value="ECO:0007669"/>
    <property type="project" value="TreeGrafter"/>
</dbReference>
<evidence type="ECO:0000259" key="7">
    <source>
        <dbReference type="PROSITE" id="PS52040"/>
    </source>
</evidence>
<dbReference type="GO" id="GO:0003918">
    <property type="term" value="F:DNA topoisomerase type II (double strand cut, ATP-hydrolyzing) activity"/>
    <property type="evidence" value="ECO:0007669"/>
    <property type="project" value="UniProtKB-EC"/>
</dbReference>
<name>K1UDC4_9ZZZZ</name>
<dbReference type="EC" id="5.6.2.2" evidence="3"/>
<dbReference type="SMART" id="SM00434">
    <property type="entry name" value="TOP4c"/>
    <property type="match status" value="1"/>
</dbReference>
<keyword evidence="6" id="KW-0413">Isomerase</keyword>
<dbReference type="AlphaFoldDB" id="K1UDC4"/>
<dbReference type="PANTHER" id="PTHR43493">
    <property type="entry name" value="DNA GYRASE/TOPOISOMERASE SUBUNIT A"/>
    <property type="match status" value="1"/>
</dbReference>
<feature type="domain" description="Topo IIA-type catalytic" evidence="7">
    <location>
        <begin position="1"/>
        <end position="172"/>
    </location>
</feature>
<dbReference type="InterPro" id="IPR050220">
    <property type="entry name" value="Type_II_DNA_Topoisomerases"/>
</dbReference>
<evidence type="ECO:0000256" key="4">
    <source>
        <dbReference type="ARBA" id="ARBA00023029"/>
    </source>
</evidence>
<comment type="caution">
    <text evidence="8">The sequence shown here is derived from an EMBL/GenBank/DDBJ whole genome shotgun (WGS) entry which is preliminary data.</text>
</comment>
<dbReference type="GO" id="GO:0005524">
    <property type="term" value="F:ATP binding"/>
    <property type="evidence" value="ECO:0007669"/>
    <property type="project" value="InterPro"/>
</dbReference>
<evidence type="ECO:0000256" key="6">
    <source>
        <dbReference type="ARBA" id="ARBA00023235"/>
    </source>
</evidence>
<dbReference type="Gene3D" id="1.10.268.10">
    <property type="entry name" value="Topoisomerase, domain 3"/>
    <property type="match status" value="1"/>
</dbReference>
<dbReference type="InterPro" id="IPR002205">
    <property type="entry name" value="Topo_IIA_dom_A"/>
</dbReference>
<comment type="catalytic activity">
    <reaction evidence="1">
        <text>ATP-dependent breakage, passage and rejoining of double-stranded DNA.</text>
        <dbReference type="EC" id="5.6.2.2"/>
    </reaction>
</comment>
<proteinExistence type="inferred from homology"/>
<dbReference type="InterPro" id="IPR013758">
    <property type="entry name" value="Topo_IIA_A/C_ab"/>
</dbReference>
<dbReference type="PANTHER" id="PTHR43493:SF5">
    <property type="entry name" value="DNA GYRASE SUBUNIT A, CHLOROPLASTIC_MITOCHONDRIAL"/>
    <property type="match status" value="1"/>
</dbReference>
<dbReference type="InterPro" id="IPR013757">
    <property type="entry name" value="Topo_IIA_A_a_sf"/>
</dbReference>
<sequence>MQDTFGVIMLALVDGQPRILTLRQCLDYYIDHRKGVILRRTQFELDKALARAHILEGLKIALDNIDEVINIIRSSYDDAKERLMERFGLSDIQAQAILDMRLKTLSGLQREKIEEEYNELMKLIAHLREILGSEKLVFEIIKEELTEVKEKYGDERLTKIVAAEGEFNEEDLIKEEQMVVA</sequence>
<dbReference type="FunFam" id="1.10.268.10:FF:000001">
    <property type="entry name" value="DNA gyrase subunit A"/>
    <property type="match status" value="1"/>
</dbReference>
<dbReference type="InterPro" id="IPR013760">
    <property type="entry name" value="Topo_IIA-like_dom_sf"/>
</dbReference>
<evidence type="ECO:0000256" key="1">
    <source>
        <dbReference type="ARBA" id="ARBA00000185"/>
    </source>
</evidence>
<dbReference type="SUPFAM" id="SSF56719">
    <property type="entry name" value="Type II DNA topoisomerase"/>
    <property type="match status" value="1"/>
</dbReference>
<evidence type="ECO:0000313" key="8">
    <source>
        <dbReference type="EMBL" id="EKC69506.1"/>
    </source>
</evidence>
<keyword evidence="4" id="KW-0799">Topoisomerase</keyword>
<dbReference type="GO" id="GO:0006265">
    <property type="term" value="P:DNA topological change"/>
    <property type="evidence" value="ECO:0007669"/>
    <property type="project" value="InterPro"/>
</dbReference>
<keyword evidence="5" id="KW-0238">DNA-binding</keyword>
<dbReference type="Gene3D" id="3.90.199.10">
    <property type="entry name" value="Topoisomerase II, domain 5"/>
    <property type="match status" value="1"/>
</dbReference>
<protein>
    <recommendedName>
        <fullName evidence="3">DNA topoisomerase (ATP-hydrolyzing)</fullName>
        <ecNumber evidence="3">5.6.2.2</ecNumber>
    </recommendedName>
</protein>
<gene>
    <name evidence="8" type="ORF">OBE_04376</name>
</gene>
<dbReference type="GO" id="GO:0003677">
    <property type="term" value="F:DNA binding"/>
    <property type="evidence" value="ECO:0007669"/>
    <property type="project" value="UniProtKB-KW"/>
</dbReference>
<reference evidence="8" key="1">
    <citation type="journal article" date="2013" name="Environ. Microbiol.">
        <title>Microbiota from the distal guts of lean and obese adolescents exhibit partial functional redundancy besides clear differences in community structure.</title>
        <authorList>
            <person name="Ferrer M."/>
            <person name="Ruiz A."/>
            <person name="Lanza F."/>
            <person name="Haange S.B."/>
            <person name="Oberbach A."/>
            <person name="Till H."/>
            <person name="Bargiela R."/>
            <person name="Campoy C."/>
            <person name="Segura M.T."/>
            <person name="Richter M."/>
            <person name="von Bergen M."/>
            <person name="Seifert J."/>
            <person name="Suarez A."/>
        </authorList>
    </citation>
    <scope>NUCLEOTIDE SEQUENCE</scope>
</reference>
<dbReference type="EMBL" id="AJWZ01002965">
    <property type="protein sequence ID" value="EKC69506.1"/>
    <property type="molecule type" value="Genomic_DNA"/>
</dbReference>
<evidence type="ECO:0000256" key="5">
    <source>
        <dbReference type="ARBA" id="ARBA00023125"/>
    </source>
</evidence>
<organism evidence="8">
    <name type="scientific">human gut metagenome</name>
    <dbReference type="NCBI Taxonomy" id="408170"/>
    <lineage>
        <taxon>unclassified sequences</taxon>
        <taxon>metagenomes</taxon>
        <taxon>organismal metagenomes</taxon>
    </lineage>
</organism>
<feature type="non-terminal residue" evidence="8">
    <location>
        <position position="181"/>
    </location>
</feature>